<dbReference type="PROSITE" id="PS00108">
    <property type="entry name" value="PROTEIN_KINASE_ST"/>
    <property type="match status" value="1"/>
</dbReference>
<dbReference type="GO" id="GO:0004672">
    <property type="term" value="F:protein kinase activity"/>
    <property type="evidence" value="ECO:0007669"/>
    <property type="project" value="InterPro"/>
</dbReference>
<dbReference type="InterPro" id="IPR011009">
    <property type="entry name" value="Kinase-like_dom_sf"/>
</dbReference>
<dbReference type="InterPro" id="IPR000719">
    <property type="entry name" value="Prot_kinase_dom"/>
</dbReference>
<dbReference type="PROSITE" id="PS00018">
    <property type="entry name" value="EF_HAND_1"/>
    <property type="match status" value="2"/>
</dbReference>
<evidence type="ECO:0000256" key="5">
    <source>
        <dbReference type="ARBA" id="ARBA00022837"/>
    </source>
</evidence>
<dbReference type="SMART" id="SM00054">
    <property type="entry name" value="EFh"/>
    <property type="match status" value="2"/>
</dbReference>
<evidence type="ECO:0000256" key="4">
    <source>
        <dbReference type="ARBA" id="ARBA00022792"/>
    </source>
</evidence>
<keyword evidence="6" id="KW-0809">Transit peptide</keyword>
<dbReference type="EMBL" id="HG994582">
    <property type="protein sequence ID" value="CAF2897262.1"/>
    <property type="molecule type" value="Genomic_DNA"/>
</dbReference>
<dbReference type="InterPro" id="IPR011029">
    <property type="entry name" value="DEATH-like_dom_sf"/>
</dbReference>
<evidence type="ECO:0000256" key="8">
    <source>
        <dbReference type="ARBA" id="ARBA00023136"/>
    </source>
</evidence>
<dbReference type="InterPro" id="IPR018247">
    <property type="entry name" value="EF_Hand_1_Ca_BS"/>
</dbReference>
<proteinExistence type="predicted"/>
<dbReference type="SUPFAM" id="SSF47473">
    <property type="entry name" value="EF-hand"/>
    <property type="match status" value="1"/>
</dbReference>
<comment type="subcellular location">
    <subcellularLocation>
        <location evidence="1">Mitochondrion inner membrane</location>
    </subcellularLocation>
    <subcellularLocation>
        <location evidence="2">Mitochondrion intermembrane space</location>
    </subcellularLocation>
</comment>
<evidence type="ECO:0000313" key="10">
    <source>
        <dbReference type="Proteomes" id="UP000675881"/>
    </source>
</evidence>
<dbReference type="OrthoDB" id="4062651at2759"/>
<dbReference type="Gene3D" id="1.10.238.10">
    <property type="entry name" value="EF-hand"/>
    <property type="match status" value="2"/>
</dbReference>
<dbReference type="InterPro" id="IPR039800">
    <property type="entry name" value="MICU1/2/3"/>
</dbReference>
<dbReference type="InterPro" id="IPR008271">
    <property type="entry name" value="Ser/Thr_kinase_AS"/>
</dbReference>
<dbReference type="InterPro" id="IPR042097">
    <property type="entry name" value="Aminopeptidase_N-like_N_sf"/>
</dbReference>
<keyword evidence="5" id="KW-0106">Calcium</keyword>
<dbReference type="SMART" id="SM00220">
    <property type="entry name" value="S_TKc"/>
    <property type="match status" value="1"/>
</dbReference>
<keyword evidence="7" id="KW-0496">Mitochondrion</keyword>
<keyword evidence="4" id="KW-0999">Mitochondrion inner membrane</keyword>
<dbReference type="Proteomes" id="UP000675881">
    <property type="component" value="Chromosome 3"/>
</dbReference>
<dbReference type="GO" id="GO:0036444">
    <property type="term" value="P:calcium import into the mitochondrion"/>
    <property type="evidence" value="ECO:0007669"/>
    <property type="project" value="TreeGrafter"/>
</dbReference>
<dbReference type="PROSITE" id="PS50011">
    <property type="entry name" value="PROTEIN_KINASE_DOM"/>
    <property type="match status" value="1"/>
</dbReference>
<dbReference type="PROSITE" id="PS50222">
    <property type="entry name" value="EF_HAND_2"/>
    <property type="match status" value="2"/>
</dbReference>
<name>A0A7R8CQM7_LEPSM</name>
<evidence type="ECO:0000256" key="6">
    <source>
        <dbReference type="ARBA" id="ARBA00022946"/>
    </source>
</evidence>
<dbReference type="GO" id="GO:0005758">
    <property type="term" value="C:mitochondrial intermembrane space"/>
    <property type="evidence" value="ECO:0007669"/>
    <property type="project" value="UniProtKB-SubCell"/>
</dbReference>
<dbReference type="InterPro" id="IPR002048">
    <property type="entry name" value="EF_hand_dom"/>
</dbReference>
<dbReference type="AlphaFoldDB" id="A0A7R8CQM7"/>
<keyword evidence="3" id="KW-0677">Repeat</keyword>
<evidence type="ECO:0000256" key="1">
    <source>
        <dbReference type="ARBA" id="ARBA00004273"/>
    </source>
</evidence>
<dbReference type="Pfam" id="PF00036">
    <property type="entry name" value="EF-hand_1"/>
    <property type="match status" value="1"/>
</dbReference>
<dbReference type="GO" id="GO:0005524">
    <property type="term" value="F:ATP binding"/>
    <property type="evidence" value="ECO:0007669"/>
    <property type="project" value="InterPro"/>
</dbReference>
<organism evidence="9 10">
    <name type="scientific">Lepeophtheirus salmonis</name>
    <name type="common">Salmon louse</name>
    <name type="synonym">Caligus salmonis</name>
    <dbReference type="NCBI Taxonomy" id="72036"/>
    <lineage>
        <taxon>Eukaryota</taxon>
        <taxon>Metazoa</taxon>
        <taxon>Ecdysozoa</taxon>
        <taxon>Arthropoda</taxon>
        <taxon>Crustacea</taxon>
        <taxon>Multicrustacea</taxon>
        <taxon>Hexanauplia</taxon>
        <taxon>Copepoda</taxon>
        <taxon>Siphonostomatoida</taxon>
        <taxon>Caligidae</taxon>
        <taxon>Lepeophtheirus</taxon>
    </lineage>
</organism>
<accession>A0A7R8CQM7</accession>
<gene>
    <name evidence="9" type="ORF">LSAA_6994</name>
</gene>
<dbReference type="PANTHER" id="PTHR12294:SF13">
    <property type="entry name" value="MITOCHONDRIAL CALCIUM UPTAKE 3, ISOFORM D"/>
    <property type="match status" value="1"/>
</dbReference>
<dbReference type="Gene3D" id="1.10.533.10">
    <property type="entry name" value="Death Domain, Fas"/>
    <property type="match status" value="1"/>
</dbReference>
<evidence type="ECO:0000313" key="9">
    <source>
        <dbReference type="EMBL" id="CAF2897262.1"/>
    </source>
</evidence>
<evidence type="ECO:0000256" key="3">
    <source>
        <dbReference type="ARBA" id="ARBA00022737"/>
    </source>
</evidence>
<dbReference type="Gene3D" id="1.10.510.10">
    <property type="entry name" value="Transferase(Phosphotransferase) domain 1"/>
    <property type="match status" value="1"/>
</dbReference>
<keyword evidence="10" id="KW-1185">Reference proteome</keyword>
<keyword evidence="8" id="KW-0472">Membrane</keyword>
<dbReference type="GO" id="GO:0005509">
    <property type="term" value="F:calcium ion binding"/>
    <property type="evidence" value="ECO:0007669"/>
    <property type="project" value="InterPro"/>
</dbReference>
<dbReference type="SUPFAM" id="SSF63737">
    <property type="entry name" value="Leukotriene A4 hydrolase N-terminal domain"/>
    <property type="match status" value="1"/>
</dbReference>
<sequence length="715" mass="82341">MGTKGLISYSEYLFLLTILLKSQSGFKLAFAMLDQDGNKRIDKEEFKIMENVFSSVNKKETINSEKIEDNIFSSHEDVSTLLETYFFGKSGDRELRLDDFNLFMDNIQTEVLQREFFEYSKGAECLNKRSIKKTLERFCLRLQNLKVQGITFKEFREFSKFLNQMDDFQIAMRMYTLADKAITEDEFTRTVYICTGQVISDYITKIIFLLFDTDGDGLLSYKEFIAMMQDRVHRRLKRSSKNERNWVKSWPSMKIGKKFMSLVPKSHQEPDIPKFTTENINTLNRVFPTSHFDTGMELLIHEWADMSIGSKSKRATIGYVRDLCLKGGFIRAADYLNHFVLGGERIFGCDDSILNSVEEVCYEEDEGNQEDLIRWDNLISEDMSSDSSSLFEINSTQSVHLSNSGPFIPVNDLKVHSFPLKYILKITKDFGRLDPSFKIGSGGYSEVFKGLTGQMRCGGREKVKKNTERKEYQFNNEIETIPNLFHPNIIKILGYCNESVDHLCLIYPFMENGSLECRLELNPPLTWPEKLNISQGIISGIVFLHEGAQKELIHRDIKTANVLIDINLRPKIIDFGFFFGVILIELITGLKAFDENREDRDLATHIQEHASYLDLIDKKSPPWDRRRIENCVEKEICVSVLVFMETKEEGKRLSPGDPSSYSRPDEVKVLETFLELDVNFEDHVLEGSATLTVEKVLASASTLILDSRNLDISLK</sequence>
<dbReference type="GO" id="GO:0051560">
    <property type="term" value="P:mitochondrial calcium ion homeostasis"/>
    <property type="evidence" value="ECO:0007669"/>
    <property type="project" value="TreeGrafter"/>
</dbReference>
<protein>
    <submittedName>
        <fullName evidence="9">(salmon louse) hypothetical protein</fullName>
    </submittedName>
</protein>
<evidence type="ECO:0000256" key="2">
    <source>
        <dbReference type="ARBA" id="ARBA00004569"/>
    </source>
</evidence>
<evidence type="ECO:0000256" key="7">
    <source>
        <dbReference type="ARBA" id="ARBA00023128"/>
    </source>
</evidence>
<dbReference type="Pfam" id="PF00069">
    <property type="entry name" value="Pkinase"/>
    <property type="match status" value="1"/>
</dbReference>
<dbReference type="PANTHER" id="PTHR12294">
    <property type="entry name" value="EF HAND DOMAIN FAMILY A1,A2-RELATED"/>
    <property type="match status" value="1"/>
</dbReference>
<dbReference type="GO" id="GO:1990246">
    <property type="term" value="C:uniplex complex"/>
    <property type="evidence" value="ECO:0007669"/>
    <property type="project" value="TreeGrafter"/>
</dbReference>
<dbReference type="CDD" id="cd15900">
    <property type="entry name" value="EFh_MICU"/>
    <property type="match status" value="1"/>
</dbReference>
<dbReference type="InterPro" id="IPR011992">
    <property type="entry name" value="EF-hand-dom_pair"/>
</dbReference>
<dbReference type="SUPFAM" id="SSF56112">
    <property type="entry name" value="Protein kinase-like (PK-like)"/>
    <property type="match status" value="1"/>
</dbReference>
<reference evidence="9" key="1">
    <citation type="submission" date="2021-02" db="EMBL/GenBank/DDBJ databases">
        <authorList>
            <person name="Bekaert M."/>
        </authorList>
    </citation>
    <scope>NUCLEOTIDE SEQUENCE</scope>
    <source>
        <strain evidence="9">IoA-00</strain>
    </source>
</reference>